<evidence type="ECO:0000256" key="2">
    <source>
        <dbReference type="SAM" id="Phobius"/>
    </source>
</evidence>
<dbReference type="Gramene" id="OB12G26260.1">
    <property type="protein sequence ID" value="OB12G26260.1"/>
    <property type="gene ID" value="OB12G26260"/>
</dbReference>
<dbReference type="OMA" id="SFPYETI"/>
<keyword evidence="2" id="KW-0472">Membrane</keyword>
<evidence type="ECO:0000313" key="4">
    <source>
        <dbReference type="Proteomes" id="UP000006038"/>
    </source>
</evidence>
<name>J3NF68_ORYBR</name>
<evidence type="ECO:0000313" key="3">
    <source>
        <dbReference type="EnsemblPlants" id="OB12G26260.1"/>
    </source>
</evidence>
<accession>J3NF68</accession>
<reference evidence="3" key="1">
    <citation type="journal article" date="2013" name="Nat. Commun.">
        <title>Whole-genome sequencing of Oryza brachyantha reveals mechanisms underlying Oryza genome evolution.</title>
        <authorList>
            <person name="Chen J."/>
            <person name="Huang Q."/>
            <person name="Gao D."/>
            <person name="Wang J."/>
            <person name="Lang Y."/>
            <person name="Liu T."/>
            <person name="Li B."/>
            <person name="Bai Z."/>
            <person name="Luis Goicoechea J."/>
            <person name="Liang C."/>
            <person name="Chen C."/>
            <person name="Zhang W."/>
            <person name="Sun S."/>
            <person name="Liao Y."/>
            <person name="Zhang X."/>
            <person name="Yang L."/>
            <person name="Song C."/>
            <person name="Wang M."/>
            <person name="Shi J."/>
            <person name="Liu G."/>
            <person name="Liu J."/>
            <person name="Zhou H."/>
            <person name="Zhou W."/>
            <person name="Yu Q."/>
            <person name="An N."/>
            <person name="Chen Y."/>
            <person name="Cai Q."/>
            <person name="Wang B."/>
            <person name="Liu B."/>
            <person name="Min J."/>
            <person name="Huang Y."/>
            <person name="Wu H."/>
            <person name="Li Z."/>
            <person name="Zhang Y."/>
            <person name="Yin Y."/>
            <person name="Song W."/>
            <person name="Jiang J."/>
            <person name="Jackson S.A."/>
            <person name="Wing R.A."/>
            <person name="Wang J."/>
            <person name="Chen M."/>
        </authorList>
    </citation>
    <scope>NUCLEOTIDE SEQUENCE [LARGE SCALE GENOMIC DNA]</scope>
    <source>
        <strain evidence="3">cv. IRGC 101232</strain>
    </source>
</reference>
<evidence type="ECO:0000256" key="1">
    <source>
        <dbReference type="SAM" id="MobiDB-lite"/>
    </source>
</evidence>
<organism evidence="3">
    <name type="scientific">Oryza brachyantha</name>
    <name type="common">malo sina</name>
    <dbReference type="NCBI Taxonomy" id="4533"/>
    <lineage>
        <taxon>Eukaryota</taxon>
        <taxon>Viridiplantae</taxon>
        <taxon>Streptophyta</taxon>
        <taxon>Embryophyta</taxon>
        <taxon>Tracheophyta</taxon>
        <taxon>Spermatophyta</taxon>
        <taxon>Magnoliopsida</taxon>
        <taxon>Liliopsida</taxon>
        <taxon>Poales</taxon>
        <taxon>Poaceae</taxon>
        <taxon>BOP clade</taxon>
        <taxon>Oryzoideae</taxon>
        <taxon>Oryzeae</taxon>
        <taxon>Oryzinae</taxon>
        <taxon>Oryza</taxon>
    </lineage>
</organism>
<keyword evidence="4" id="KW-1185">Reference proteome</keyword>
<reference evidence="3" key="2">
    <citation type="submission" date="2013-04" db="UniProtKB">
        <authorList>
            <consortium name="EnsemblPlants"/>
        </authorList>
    </citation>
    <scope>IDENTIFICATION</scope>
</reference>
<dbReference type="HOGENOM" id="CLU_165750_0_0_1"/>
<protein>
    <submittedName>
        <fullName evidence="3">Uncharacterized protein</fullName>
    </submittedName>
</protein>
<dbReference type="Proteomes" id="UP000006038">
    <property type="component" value="Chromosome 12"/>
</dbReference>
<dbReference type="EnsemblPlants" id="OB12G26260.1">
    <property type="protein sequence ID" value="OB12G26260.1"/>
    <property type="gene ID" value="OB12G26260"/>
</dbReference>
<dbReference type="AlphaFoldDB" id="J3NF68"/>
<proteinExistence type="predicted"/>
<keyword evidence="2" id="KW-0812">Transmembrane</keyword>
<feature type="transmembrane region" description="Helical" evidence="2">
    <location>
        <begin position="57"/>
        <end position="78"/>
    </location>
</feature>
<keyword evidence="2" id="KW-1133">Transmembrane helix</keyword>
<sequence>MEAGVPHEQQQEQRAWSRTGGAAGPAADDDDDDVEVDHYGMLNFQPGFGGGDDDDCFPYETITICAVLVFLAMCLYGLSKLVLPYVPATTSVHRGFLMLRMHITLLSS</sequence>
<feature type="region of interest" description="Disordered" evidence="1">
    <location>
        <begin position="1"/>
        <end position="34"/>
    </location>
</feature>